<sequence>MSFIIVLLILITDAVKVEDIKGDKKGCVVKAKPLEAQFSWEEGDLILKSLICPSGDSSVTDDKKGKKKKNKKVAAKDALKMDVSVKEQYEVYKPDSKTIEKGKTDSAKCKAAVGELGKATVPKKKGLAKLIKSGNDEMIKYLCDNKGSHQEVGDNGDDDDKEEDE</sequence>
<feature type="compositionally biased region" description="Acidic residues" evidence="1">
    <location>
        <begin position="154"/>
        <end position="165"/>
    </location>
</feature>
<evidence type="ECO:0000313" key="4">
    <source>
        <dbReference type="Proteomes" id="UP000591131"/>
    </source>
</evidence>
<evidence type="ECO:0000313" key="3">
    <source>
        <dbReference type="EMBL" id="KAF4650453.1"/>
    </source>
</evidence>
<reference evidence="3 4" key="1">
    <citation type="submission" date="2020-04" db="EMBL/GenBank/DDBJ databases">
        <title>Perkinsus chesapeaki whole genome sequence.</title>
        <authorList>
            <person name="Bogema D.R."/>
        </authorList>
    </citation>
    <scope>NUCLEOTIDE SEQUENCE [LARGE SCALE GENOMIC DNA]</scope>
    <source>
        <strain evidence="3">ATCC PRA-425</strain>
    </source>
</reference>
<dbReference type="AlphaFoldDB" id="A0A7J6KSZ1"/>
<accession>A0A7J6KSZ1</accession>
<comment type="caution">
    <text evidence="3">The sequence shown here is derived from an EMBL/GenBank/DDBJ whole genome shotgun (WGS) entry which is preliminary data.</text>
</comment>
<name>A0A7J6KSZ1_PERCH</name>
<dbReference type="Proteomes" id="UP000591131">
    <property type="component" value="Unassembled WGS sequence"/>
</dbReference>
<feature type="chain" id="PRO_5029868596" evidence="2">
    <location>
        <begin position="18"/>
        <end position="165"/>
    </location>
</feature>
<evidence type="ECO:0000256" key="2">
    <source>
        <dbReference type="SAM" id="SignalP"/>
    </source>
</evidence>
<gene>
    <name evidence="3" type="ORF">FOL47_001138</name>
</gene>
<feature type="region of interest" description="Disordered" evidence="1">
    <location>
        <begin position="144"/>
        <end position="165"/>
    </location>
</feature>
<organism evidence="3 4">
    <name type="scientific">Perkinsus chesapeaki</name>
    <name type="common">Clam parasite</name>
    <name type="synonym">Perkinsus andrewsi</name>
    <dbReference type="NCBI Taxonomy" id="330153"/>
    <lineage>
        <taxon>Eukaryota</taxon>
        <taxon>Sar</taxon>
        <taxon>Alveolata</taxon>
        <taxon>Perkinsozoa</taxon>
        <taxon>Perkinsea</taxon>
        <taxon>Perkinsida</taxon>
        <taxon>Perkinsidae</taxon>
        <taxon>Perkinsus</taxon>
    </lineage>
</organism>
<feature type="signal peptide" evidence="2">
    <location>
        <begin position="1"/>
        <end position="17"/>
    </location>
</feature>
<keyword evidence="4" id="KW-1185">Reference proteome</keyword>
<evidence type="ECO:0000256" key="1">
    <source>
        <dbReference type="SAM" id="MobiDB-lite"/>
    </source>
</evidence>
<keyword evidence="2" id="KW-0732">Signal</keyword>
<protein>
    <submittedName>
        <fullName evidence="3">Uncharacterized protein</fullName>
    </submittedName>
</protein>
<proteinExistence type="predicted"/>
<dbReference type="EMBL" id="JAAPAO010001254">
    <property type="protein sequence ID" value="KAF4650453.1"/>
    <property type="molecule type" value="Genomic_DNA"/>
</dbReference>